<dbReference type="Proteomes" id="UP000522720">
    <property type="component" value="Unassembled WGS sequence"/>
</dbReference>
<dbReference type="Pfam" id="PF13419">
    <property type="entry name" value="HAD_2"/>
    <property type="match status" value="1"/>
</dbReference>
<dbReference type="EMBL" id="JAAXPR010000011">
    <property type="protein sequence ID" value="NKZ20595.1"/>
    <property type="molecule type" value="Genomic_DNA"/>
</dbReference>
<reference evidence="1 2" key="1">
    <citation type="submission" date="2020-04" db="EMBL/GenBank/DDBJ databases">
        <title>MicrobeNet Type strains.</title>
        <authorList>
            <person name="Nicholson A.C."/>
        </authorList>
    </citation>
    <scope>NUCLEOTIDE SEQUENCE [LARGE SCALE GENOMIC DNA]</scope>
    <source>
        <strain evidence="1 2">CCUG 69612</strain>
    </source>
</reference>
<dbReference type="InterPro" id="IPR050155">
    <property type="entry name" value="HAD-like_hydrolase_sf"/>
</dbReference>
<dbReference type="InterPro" id="IPR036412">
    <property type="entry name" value="HAD-like_sf"/>
</dbReference>
<dbReference type="RefSeq" id="WP_168549348.1">
    <property type="nucleotide sequence ID" value="NZ_JAAXPR010000011.1"/>
</dbReference>
<dbReference type="GO" id="GO:0016787">
    <property type="term" value="F:hydrolase activity"/>
    <property type="evidence" value="ECO:0007669"/>
    <property type="project" value="UniProtKB-KW"/>
</dbReference>
<name>A0A7X6MYA7_9STRE</name>
<dbReference type="GO" id="GO:0004713">
    <property type="term" value="F:protein tyrosine kinase activity"/>
    <property type="evidence" value="ECO:0007669"/>
    <property type="project" value="TreeGrafter"/>
</dbReference>
<organism evidence="1 2">
    <name type="scientific">Streptococcus ovuberis</name>
    <dbReference type="NCBI Taxonomy" id="1936207"/>
    <lineage>
        <taxon>Bacteria</taxon>
        <taxon>Bacillati</taxon>
        <taxon>Bacillota</taxon>
        <taxon>Bacilli</taxon>
        <taxon>Lactobacillales</taxon>
        <taxon>Streptococcaceae</taxon>
        <taxon>Streptococcus</taxon>
    </lineage>
</organism>
<protein>
    <submittedName>
        <fullName evidence="1">HAD-IA family hydrolase</fullName>
    </submittedName>
</protein>
<dbReference type="InterPro" id="IPR023214">
    <property type="entry name" value="HAD_sf"/>
</dbReference>
<sequence>MKHLFFDLDGTLANSSPGIINSFTKTFTDLGIPLPNGETLKSFIGPPLETSFAHFGDLTFVNQAGDIYRHHYQSDGVYQVTLYDDIAETLKVLKNTGHKLYVATSKNQPMAIKMLQNLNIDHYFVEIFGSLGKDHKADVIKRGLDKYELTPPETYMIGDTHYDMVGGKSLNLNTIGVTWGFGSEQSLLENGADFLIHQPLELLDLLKAT</sequence>
<dbReference type="SFLD" id="SFLDG01129">
    <property type="entry name" value="C1.5:_HAD__Beta-PGM__Phosphata"/>
    <property type="match status" value="1"/>
</dbReference>
<accession>A0A7X6MYA7</accession>
<dbReference type="PANTHER" id="PTHR43434:SF20">
    <property type="entry name" value="5'-NUCLEOTIDASE"/>
    <property type="match status" value="1"/>
</dbReference>
<dbReference type="SFLD" id="SFLDS00003">
    <property type="entry name" value="Haloacid_Dehalogenase"/>
    <property type="match status" value="1"/>
</dbReference>
<dbReference type="NCBIfam" id="TIGR01549">
    <property type="entry name" value="HAD-SF-IA-v1"/>
    <property type="match status" value="1"/>
</dbReference>
<dbReference type="SFLD" id="SFLDG01135">
    <property type="entry name" value="C1.5.6:_HAD__Beta-PGM__Phospha"/>
    <property type="match status" value="1"/>
</dbReference>
<gene>
    <name evidence="1" type="ORF">HF992_07045</name>
</gene>
<dbReference type="GO" id="GO:0005829">
    <property type="term" value="C:cytosol"/>
    <property type="evidence" value="ECO:0007669"/>
    <property type="project" value="TreeGrafter"/>
</dbReference>
<proteinExistence type="predicted"/>
<dbReference type="AlphaFoldDB" id="A0A7X6MYA7"/>
<dbReference type="InterPro" id="IPR041492">
    <property type="entry name" value="HAD_2"/>
</dbReference>
<dbReference type="Gene3D" id="3.40.50.1000">
    <property type="entry name" value="HAD superfamily/HAD-like"/>
    <property type="match status" value="1"/>
</dbReference>
<evidence type="ECO:0000313" key="1">
    <source>
        <dbReference type="EMBL" id="NKZ20595.1"/>
    </source>
</evidence>
<dbReference type="Gene3D" id="1.10.150.240">
    <property type="entry name" value="Putative phosphatase, domain 2"/>
    <property type="match status" value="1"/>
</dbReference>
<comment type="caution">
    <text evidence="1">The sequence shown here is derived from an EMBL/GenBank/DDBJ whole genome shotgun (WGS) entry which is preliminary data.</text>
</comment>
<dbReference type="InterPro" id="IPR006439">
    <property type="entry name" value="HAD-SF_hydro_IA"/>
</dbReference>
<keyword evidence="2" id="KW-1185">Reference proteome</keyword>
<keyword evidence="1" id="KW-0378">Hydrolase</keyword>
<dbReference type="SUPFAM" id="SSF56784">
    <property type="entry name" value="HAD-like"/>
    <property type="match status" value="1"/>
</dbReference>
<evidence type="ECO:0000313" key="2">
    <source>
        <dbReference type="Proteomes" id="UP000522720"/>
    </source>
</evidence>
<dbReference type="InterPro" id="IPR023198">
    <property type="entry name" value="PGP-like_dom2"/>
</dbReference>
<dbReference type="PANTHER" id="PTHR43434">
    <property type="entry name" value="PHOSPHOGLYCOLATE PHOSPHATASE"/>
    <property type="match status" value="1"/>
</dbReference>